<dbReference type="InterPro" id="IPR036388">
    <property type="entry name" value="WH-like_DNA-bd_sf"/>
</dbReference>
<comment type="similarity">
    <text evidence="1">In the C-terminal section; belongs to the class-I pyridoxal-phosphate-dependent aminotransferase family.</text>
</comment>
<evidence type="ECO:0000259" key="7">
    <source>
        <dbReference type="PROSITE" id="PS50949"/>
    </source>
</evidence>
<dbReference type="InterPro" id="IPR015424">
    <property type="entry name" value="PyrdxlP-dep_Trfase"/>
</dbReference>
<dbReference type="InterPro" id="IPR036390">
    <property type="entry name" value="WH_DNA-bd_sf"/>
</dbReference>
<dbReference type="OrthoDB" id="9812645at2"/>
<dbReference type="PRINTS" id="PR00035">
    <property type="entry name" value="HTHGNTR"/>
</dbReference>
<evidence type="ECO:0000256" key="3">
    <source>
        <dbReference type="ARBA" id="ARBA00023015"/>
    </source>
</evidence>
<gene>
    <name evidence="8" type="ordered locus">PHZ_c3113</name>
</gene>
<evidence type="ECO:0000256" key="6">
    <source>
        <dbReference type="SAM" id="MobiDB-lite"/>
    </source>
</evidence>
<evidence type="ECO:0000256" key="4">
    <source>
        <dbReference type="ARBA" id="ARBA00023125"/>
    </source>
</evidence>
<dbReference type="SUPFAM" id="SSF46785">
    <property type="entry name" value="Winged helix' DNA-binding domain"/>
    <property type="match status" value="1"/>
</dbReference>
<keyword evidence="2" id="KW-0663">Pyridoxal phosphate</keyword>
<dbReference type="PANTHER" id="PTHR46577">
    <property type="entry name" value="HTH-TYPE TRANSCRIPTIONAL REGULATORY PROTEIN GABR"/>
    <property type="match status" value="1"/>
</dbReference>
<dbReference type="AlphaFoldDB" id="B4RA18"/>
<dbReference type="Gene3D" id="1.10.10.10">
    <property type="entry name" value="Winged helix-like DNA-binding domain superfamily/Winged helix DNA-binding domain"/>
    <property type="match status" value="1"/>
</dbReference>
<evidence type="ECO:0000313" key="9">
    <source>
        <dbReference type="Proteomes" id="UP000001868"/>
    </source>
</evidence>
<evidence type="ECO:0000313" key="8">
    <source>
        <dbReference type="EMBL" id="ACG79522.1"/>
    </source>
</evidence>
<dbReference type="GO" id="GO:0003677">
    <property type="term" value="F:DNA binding"/>
    <property type="evidence" value="ECO:0007669"/>
    <property type="project" value="UniProtKB-KW"/>
</dbReference>
<dbReference type="PANTHER" id="PTHR46577:SF1">
    <property type="entry name" value="HTH-TYPE TRANSCRIPTIONAL REGULATORY PROTEIN GABR"/>
    <property type="match status" value="1"/>
</dbReference>
<dbReference type="RefSeq" id="WP_012523660.1">
    <property type="nucleotide sequence ID" value="NC_011144.1"/>
</dbReference>
<dbReference type="Gene3D" id="3.40.640.10">
    <property type="entry name" value="Type I PLP-dependent aspartate aminotransferase-like (Major domain)"/>
    <property type="match status" value="1"/>
</dbReference>
<dbReference type="KEGG" id="pzu:PHZ_c3113"/>
<dbReference type="InterPro" id="IPR051446">
    <property type="entry name" value="HTH_trans_reg/aminotransferase"/>
</dbReference>
<keyword evidence="4" id="KW-0238">DNA-binding</keyword>
<keyword evidence="9" id="KW-1185">Reference proteome</keyword>
<dbReference type="InterPro" id="IPR015421">
    <property type="entry name" value="PyrdxlP-dep_Trfase_major"/>
</dbReference>
<keyword evidence="5" id="KW-0804">Transcription</keyword>
<evidence type="ECO:0000256" key="5">
    <source>
        <dbReference type="ARBA" id="ARBA00023163"/>
    </source>
</evidence>
<dbReference type="InterPro" id="IPR004839">
    <property type="entry name" value="Aminotransferase_I/II_large"/>
</dbReference>
<dbReference type="Pfam" id="PF00392">
    <property type="entry name" value="GntR"/>
    <property type="match status" value="1"/>
</dbReference>
<name>B4RA18_PHEZH</name>
<dbReference type="InterPro" id="IPR000524">
    <property type="entry name" value="Tscrpt_reg_HTH_GntR"/>
</dbReference>
<accession>B4RA18</accession>
<dbReference type="eggNOG" id="COG1167">
    <property type="taxonomic scope" value="Bacteria"/>
</dbReference>
<dbReference type="HOGENOM" id="CLU_017584_0_0_5"/>
<sequence length="479" mass="51281">MGPRRIRAASLTRLLGAWRGEEAGPAYRQLADGLRLLILDGRLPLDVVLPGERELAAALEVSRTTVTGAFARLREQGFLQSRQGAGARTRLPAGPGQRASTPLMPPSEPGVIDLIAAAMPAGEFVHQAYAKAIEALPAHLPHHGYEPVGLPVLREAVAARYTRRGLPTTPGQILVTHGAQHAWALMLRLLAGPGDRVVIDHPTYPNAIDAILRASGRPVPVSLPSDGWDVDGVVAAFQQSGPRLAHLVPDFHNPTGRWMDFAAREAIAAAGARTRTIVVFDETMLDLALDGPRAAYGFEEPPGSVVRLGSTGKSFWGGLRIGWIRAEPETIAALATMRASIDLGTPVLEQLAAAALLADDEAALAARRELLRERRERLLRLAAERLPDWRLQAPPGGLSVWAELPAPVSTALAATCERFGVRIAAGPRFGVDGAFERFVRLPFTLPPDQMEAAIERLAMAYARLRPSAHAATAPARAVV</sequence>
<dbReference type="SMART" id="SM00345">
    <property type="entry name" value="HTH_GNTR"/>
    <property type="match status" value="1"/>
</dbReference>
<dbReference type="GO" id="GO:0003700">
    <property type="term" value="F:DNA-binding transcription factor activity"/>
    <property type="evidence" value="ECO:0007669"/>
    <property type="project" value="InterPro"/>
</dbReference>
<dbReference type="GO" id="GO:0030170">
    <property type="term" value="F:pyridoxal phosphate binding"/>
    <property type="evidence" value="ECO:0007669"/>
    <property type="project" value="InterPro"/>
</dbReference>
<dbReference type="STRING" id="450851.PHZ_c3113"/>
<dbReference type="CDD" id="cd00609">
    <property type="entry name" value="AAT_like"/>
    <property type="match status" value="1"/>
</dbReference>
<protein>
    <submittedName>
        <fullName evidence="8">Transcriptional regulator, GntR family</fullName>
    </submittedName>
</protein>
<dbReference type="SUPFAM" id="SSF53383">
    <property type="entry name" value="PLP-dependent transferases"/>
    <property type="match status" value="1"/>
</dbReference>
<feature type="domain" description="HTH gntR-type" evidence="7">
    <location>
        <begin position="24"/>
        <end position="92"/>
    </location>
</feature>
<keyword evidence="3" id="KW-0805">Transcription regulation</keyword>
<evidence type="ECO:0000256" key="1">
    <source>
        <dbReference type="ARBA" id="ARBA00005384"/>
    </source>
</evidence>
<evidence type="ECO:0000256" key="2">
    <source>
        <dbReference type="ARBA" id="ARBA00022898"/>
    </source>
</evidence>
<feature type="region of interest" description="Disordered" evidence="6">
    <location>
        <begin position="81"/>
        <end position="105"/>
    </location>
</feature>
<dbReference type="Pfam" id="PF00155">
    <property type="entry name" value="Aminotran_1_2"/>
    <property type="match status" value="1"/>
</dbReference>
<dbReference type="Proteomes" id="UP000001868">
    <property type="component" value="Chromosome"/>
</dbReference>
<dbReference type="EMBL" id="CP000747">
    <property type="protein sequence ID" value="ACG79522.1"/>
    <property type="molecule type" value="Genomic_DNA"/>
</dbReference>
<proteinExistence type="inferred from homology"/>
<reference evidence="8 9" key="1">
    <citation type="journal article" date="2008" name="BMC Genomics">
        <title>Complete genome of Phenylobacterium zucineum - a novel facultative intracellular bacterium isolated from human erythroleukemia cell line K562.</title>
        <authorList>
            <person name="Luo Y."/>
            <person name="Xu X."/>
            <person name="Ding Z."/>
            <person name="Liu Z."/>
            <person name="Zhang B."/>
            <person name="Yan Z."/>
            <person name="Sun J."/>
            <person name="Hu S."/>
            <person name="Hu X."/>
        </authorList>
    </citation>
    <scope>NUCLEOTIDE SEQUENCE [LARGE SCALE GENOMIC DNA]</scope>
    <source>
        <strain evidence="8 9">HLK1</strain>
    </source>
</reference>
<dbReference type="CDD" id="cd07377">
    <property type="entry name" value="WHTH_GntR"/>
    <property type="match status" value="1"/>
</dbReference>
<organism evidence="8 9">
    <name type="scientific">Phenylobacterium zucineum (strain HLK1)</name>
    <dbReference type="NCBI Taxonomy" id="450851"/>
    <lineage>
        <taxon>Bacteria</taxon>
        <taxon>Pseudomonadati</taxon>
        <taxon>Pseudomonadota</taxon>
        <taxon>Alphaproteobacteria</taxon>
        <taxon>Caulobacterales</taxon>
        <taxon>Caulobacteraceae</taxon>
        <taxon>Phenylobacterium</taxon>
    </lineage>
</organism>
<dbReference type="PROSITE" id="PS50949">
    <property type="entry name" value="HTH_GNTR"/>
    <property type="match status" value="1"/>
</dbReference>